<keyword evidence="2" id="KW-1185">Reference proteome</keyword>
<dbReference type="EMBL" id="LR778175">
    <property type="protein sequence ID" value="CAB1275600.1"/>
    <property type="molecule type" value="Genomic_DNA"/>
</dbReference>
<protein>
    <submittedName>
        <fullName evidence="1">Cytochrome c, class I</fullName>
    </submittedName>
</protein>
<accession>A0A7G1Q9A1</accession>
<sequence>MWKGHRSTNKRYSGDNRLIPPKSSYRRRCLAPRCRLITSWGCSRSQGYGCSPFKVVRELGLERRETVRSLSAVGVGDLRGAAPSTRGPEWTNLWCSGCHASGIAG</sequence>
<reference evidence="1 2" key="1">
    <citation type="submission" date="2020-03" db="EMBL/GenBank/DDBJ databases">
        <authorList>
            <person name="Picone N."/>
        </authorList>
    </citation>
    <scope>NUCLEOTIDE SEQUENCE [LARGE SCALE GENOMIC DNA]</scope>
    <source>
        <strain evidence="1">NSCAC1</strain>
    </source>
</reference>
<gene>
    <name evidence="1" type="ORF">NSCAC_0748</name>
</gene>
<organism evidence="1 2">
    <name type="scientific">Candidatus Nitrosacidococcus tergens</name>
    <dbReference type="NCBI Taxonomy" id="553981"/>
    <lineage>
        <taxon>Bacteria</taxon>
        <taxon>Pseudomonadati</taxon>
        <taxon>Pseudomonadota</taxon>
        <taxon>Gammaproteobacteria</taxon>
        <taxon>Chromatiales</taxon>
        <taxon>Chromatiaceae</taxon>
        <taxon>Candidatus Nitrosacidococcus</taxon>
    </lineage>
</organism>
<name>A0A7G1Q9A1_9GAMM</name>
<dbReference type="KEGG" id="ntg:NSCAC_0748"/>
<proteinExistence type="predicted"/>
<evidence type="ECO:0000313" key="2">
    <source>
        <dbReference type="Proteomes" id="UP000516072"/>
    </source>
</evidence>
<dbReference type="Proteomes" id="UP000516072">
    <property type="component" value="Chromosome"/>
</dbReference>
<evidence type="ECO:0000313" key="1">
    <source>
        <dbReference type="EMBL" id="CAB1275600.1"/>
    </source>
</evidence>
<dbReference type="AlphaFoldDB" id="A0A7G1Q9A1"/>